<keyword evidence="6" id="KW-0964">Secreted</keyword>
<comment type="catalytic activity">
    <reaction evidence="10">
        <text>adenosine + H2O + H(+) = inosine + NH4(+)</text>
        <dbReference type="Rhea" id="RHEA:24408"/>
        <dbReference type="ChEBI" id="CHEBI:15377"/>
        <dbReference type="ChEBI" id="CHEBI:15378"/>
        <dbReference type="ChEBI" id="CHEBI:16335"/>
        <dbReference type="ChEBI" id="CHEBI:17596"/>
        <dbReference type="ChEBI" id="CHEBI:28938"/>
        <dbReference type="EC" id="3.5.4.4"/>
    </reaction>
</comment>
<evidence type="ECO:0000313" key="14">
    <source>
        <dbReference type="EMBL" id="JAG80841.1"/>
    </source>
</evidence>
<protein>
    <recommendedName>
        <fullName evidence="5">Adenosine deaminase</fullName>
        <ecNumber evidence="4">3.5.4.4</ecNumber>
    </recommendedName>
</protein>
<feature type="signal peptide" evidence="11">
    <location>
        <begin position="1"/>
        <end position="17"/>
    </location>
</feature>
<feature type="domain" description="Adenosine deaminase" evidence="12">
    <location>
        <begin position="191"/>
        <end position="476"/>
    </location>
</feature>
<dbReference type="InterPro" id="IPR032466">
    <property type="entry name" value="Metal_Hydrolase"/>
</dbReference>
<dbReference type="InterPro" id="IPR001365">
    <property type="entry name" value="A_deaminase_dom"/>
</dbReference>
<dbReference type="CDD" id="cd01321">
    <property type="entry name" value="ADGF"/>
    <property type="match status" value="1"/>
</dbReference>
<comment type="cofactor">
    <cofactor evidence="1">
        <name>Zn(2+)</name>
        <dbReference type="ChEBI" id="CHEBI:29105"/>
    </cofactor>
</comment>
<dbReference type="AlphaFoldDB" id="A0A0C9R445"/>
<evidence type="ECO:0000256" key="10">
    <source>
        <dbReference type="ARBA" id="ARBA00047764"/>
    </source>
</evidence>
<dbReference type="EMBL" id="GBYB01011074">
    <property type="protein sequence ID" value="JAG80841.1"/>
    <property type="molecule type" value="Transcribed_RNA"/>
</dbReference>
<dbReference type="InterPro" id="IPR006330">
    <property type="entry name" value="Ado/ade_deaminase"/>
</dbReference>
<dbReference type="GO" id="GO:0006154">
    <property type="term" value="P:adenosine catabolic process"/>
    <property type="evidence" value="ECO:0007669"/>
    <property type="project" value="InterPro"/>
</dbReference>
<dbReference type="FunFam" id="3.20.20.140:FF:000017">
    <property type="entry name" value="Adenosine deaminase 2"/>
    <property type="match status" value="1"/>
</dbReference>
<comment type="subcellular location">
    <subcellularLocation>
        <location evidence="2">Secreted</location>
    </subcellularLocation>
</comment>
<dbReference type="NCBIfam" id="TIGR01431">
    <property type="entry name" value="adm_rel"/>
    <property type="match status" value="1"/>
</dbReference>
<evidence type="ECO:0000256" key="6">
    <source>
        <dbReference type="ARBA" id="ARBA00022525"/>
    </source>
</evidence>
<sequence>MGSIIWLLVSLISLVSSRVINMDNYWLLRANLLHDEEVTSIGGRLAFKDGERNANDLLMTHKRAEIAEGFSNPRRFLPGRNFLEVRAEIEKSKVFQIIKKLPKGAVLHAHDTGIVHWEFVYNLTFRENLYICDNDGELSLHFFQTPSNTCDWKLLSDLRMNQTLGDSLNERIKRKLTMLVENPNERYPDVDAAWTKFMDIFIFITPMLSYRPVWEDYYYQGLQELYDDNVLYLELRSTLPPVYELDGREYSPPDVVRIYKNVTRRFKEDHPDFIGAKIIYAPLRTMTESEIGNFIDEAVNLKRIYPHFFAGFDLVGQEDKGKALKVYADKLNAVRNDINFFFHAGETNWYGTSTDENLIDAVLLNAKRIGHGYAILKHQNALEYVKRNKIAIELCPISNQVLGLVKDLRNHPGSVLFAEGVPVVVSNDDPGLWGSRALSYDFYEAFMGMMSSNADIRALKELAMNSIFFSSLDGDEESLAFLLWEKKWIHFIDDLNNNAVVNPDY</sequence>
<proteinExistence type="inferred from homology"/>
<keyword evidence="8 11" id="KW-0732">Signal</keyword>
<keyword evidence="9" id="KW-0378">Hydrolase</keyword>
<comment type="similarity">
    <text evidence="3">Belongs to the metallo-dependent hydrolases superfamily. Adenosine and AMP deaminases family. ADGF subfamily.</text>
</comment>
<evidence type="ECO:0000256" key="11">
    <source>
        <dbReference type="SAM" id="SignalP"/>
    </source>
</evidence>
<organism evidence="14">
    <name type="scientific">Fopius arisanus</name>
    <dbReference type="NCBI Taxonomy" id="64838"/>
    <lineage>
        <taxon>Eukaryota</taxon>
        <taxon>Metazoa</taxon>
        <taxon>Ecdysozoa</taxon>
        <taxon>Arthropoda</taxon>
        <taxon>Hexapoda</taxon>
        <taxon>Insecta</taxon>
        <taxon>Pterygota</taxon>
        <taxon>Neoptera</taxon>
        <taxon>Endopterygota</taxon>
        <taxon>Hymenoptera</taxon>
        <taxon>Apocrita</taxon>
        <taxon>Ichneumonoidea</taxon>
        <taxon>Braconidae</taxon>
        <taxon>Opiinae</taxon>
        <taxon>Fopius</taxon>
    </lineage>
</organism>
<dbReference type="GO" id="GO:0004000">
    <property type="term" value="F:adenosine deaminase activity"/>
    <property type="evidence" value="ECO:0007669"/>
    <property type="project" value="InterPro"/>
</dbReference>
<evidence type="ECO:0000259" key="13">
    <source>
        <dbReference type="Pfam" id="PF08451"/>
    </source>
</evidence>
<gene>
    <name evidence="14" type="primary">CECR1_0</name>
    <name evidence="14" type="ORF">g.53222</name>
</gene>
<dbReference type="GO" id="GO:0046872">
    <property type="term" value="F:metal ion binding"/>
    <property type="evidence" value="ECO:0007669"/>
    <property type="project" value="UniProtKB-KW"/>
</dbReference>
<accession>A0A0C9R445</accession>
<dbReference type="PANTHER" id="PTHR11409:SF39">
    <property type="entry name" value="ADENOSINE DEAMINASE 2"/>
    <property type="match status" value="1"/>
</dbReference>
<dbReference type="Gene3D" id="3.20.20.140">
    <property type="entry name" value="Metal-dependent hydrolases"/>
    <property type="match status" value="1"/>
</dbReference>
<evidence type="ECO:0000256" key="2">
    <source>
        <dbReference type="ARBA" id="ARBA00004613"/>
    </source>
</evidence>
<feature type="chain" id="PRO_5002211687" description="Adenosine deaminase" evidence="11">
    <location>
        <begin position="18"/>
        <end position="505"/>
    </location>
</feature>
<dbReference type="EC" id="3.5.4.4" evidence="4"/>
<dbReference type="Pfam" id="PF00962">
    <property type="entry name" value="A_deaminase"/>
    <property type="match status" value="1"/>
</dbReference>
<keyword evidence="7" id="KW-0479">Metal-binding</keyword>
<reference evidence="14" key="1">
    <citation type="submission" date="2015-01" db="EMBL/GenBank/DDBJ databases">
        <title>Transcriptome Assembly of Fopius arisanus.</title>
        <authorList>
            <person name="Geib S."/>
        </authorList>
    </citation>
    <scope>NUCLEOTIDE SEQUENCE</scope>
</reference>
<dbReference type="SUPFAM" id="SSF51556">
    <property type="entry name" value="Metallo-dependent hydrolases"/>
    <property type="match status" value="1"/>
</dbReference>
<name>A0A0C9R445_9HYME</name>
<evidence type="ECO:0000259" key="12">
    <source>
        <dbReference type="Pfam" id="PF00962"/>
    </source>
</evidence>
<evidence type="ECO:0000256" key="8">
    <source>
        <dbReference type="ARBA" id="ARBA00022729"/>
    </source>
</evidence>
<evidence type="ECO:0000256" key="3">
    <source>
        <dbReference type="ARBA" id="ARBA00006083"/>
    </source>
</evidence>
<evidence type="ECO:0000256" key="7">
    <source>
        <dbReference type="ARBA" id="ARBA00022723"/>
    </source>
</evidence>
<dbReference type="GO" id="GO:0046103">
    <property type="term" value="P:inosine biosynthetic process"/>
    <property type="evidence" value="ECO:0007669"/>
    <property type="project" value="TreeGrafter"/>
</dbReference>
<evidence type="ECO:0000256" key="5">
    <source>
        <dbReference type="ARBA" id="ARBA00018099"/>
    </source>
</evidence>
<dbReference type="InterPro" id="IPR006331">
    <property type="entry name" value="ADGF"/>
</dbReference>
<feature type="domain" description="Adenosine/AMP deaminase N-terminal" evidence="13">
    <location>
        <begin position="19"/>
        <end position="98"/>
    </location>
</feature>
<dbReference type="GO" id="GO:0005615">
    <property type="term" value="C:extracellular space"/>
    <property type="evidence" value="ECO:0007669"/>
    <property type="project" value="InterPro"/>
</dbReference>
<dbReference type="InterPro" id="IPR013659">
    <property type="entry name" value="A_deaminase_N"/>
</dbReference>
<evidence type="ECO:0000256" key="1">
    <source>
        <dbReference type="ARBA" id="ARBA00001947"/>
    </source>
</evidence>
<evidence type="ECO:0000256" key="9">
    <source>
        <dbReference type="ARBA" id="ARBA00022801"/>
    </source>
</evidence>
<dbReference type="Pfam" id="PF08451">
    <property type="entry name" value="A_deaminase_N"/>
    <property type="match status" value="1"/>
</dbReference>
<dbReference type="PANTHER" id="PTHR11409">
    <property type="entry name" value="ADENOSINE DEAMINASE"/>
    <property type="match status" value="1"/>
</dbReference>
<evidence type="ECO:0000256" key="4">
    <source>
        <dbReference type="ARBA" id="ARBA00012784"/>
    </source>
</evidence>